<evidence type="ECO:0000256" key="7">
    <source>
        <dbReference type="ARBA" id="ARBA00022692"/>
    </source>
</evidence>
<evidence type="ECO:0000256" key="1">
    <source>
        <dbReference type="ARBA" id="ARBA00000085"/>
    </source>
</evidence>
<dbReference type="InterPro" id="IPR005467">
    <property type="entry name" value="His_kinase_dom"/>
</dbReference>
<evidence type="ECO:0000256" key="6">
    <source>
        <dbReference type="ARBA" id="ARBA00022679"/>
    </source>
</evidence>
<dbReference type="SMART" id="SM00387">
    <property type="entry name" value="HATPase_c"/>
    <property type="match status" value="1"/>
</dbReference>
<dbReference type="PRINTS" id="PR00344">
    <property type="entry name" value="BCTRLSENSOR"/>
</dbReference>
<keyword evidence="4" id="KW-1003">Cell membrane</keyword>
<dbReference type="InterPro" id="IPR003594">
    <property type="entry name" value="HATPase_dom"/>
</dbReference>
<protein>
    <recommendedName>
        <fullName evidence="3">histidine kinase</fullName>
        <ecNumber evidence="3">2.7.13.3</ecNumber>
    </recommendedName>
</protein>
<dbReference type="CDD" id="cd16922">
    <property type="entry name" value="HATPase_EvgS-ArcB-TorS-like"/>
    <property type="match status" value="1"/>
</dbReference>
<dbReference type="Pfam" id="PF00672">
    <property type="entry name" value="HAMP"/>
    <property type="match status" value="1"/>
</dbReference>
<evidence type="ECO:0000256" key="5">
    <source>
        <dbReference type="ARBA" id="ARBA00022553"/>
    </source>
</evidence>
<keyword evidence="10" id="KW-0067">ATP-binding</keyword>
<evidence type="ECO:0000256" key="12">
    <source>
        <dbReference type="ARBA" id="ARBA00023012"/>
    </source>
</evidence>
<dbReference type="SUPFAM" id="SSF55874">
    <property type="entry name" value="ATPase domain of HSP90 chaperone/DNA topoisomerase II/histidine kinase"/>
    <property type="match status" value="1"/>
</dbReference>
<comment type="catalytic activity">
    <reaction evidence="1">
        <text>ATP + protein L-histidine = ADP + protein N-phospho-L-histidine.</text>
        <dbReference type="EC" id="2.7.13.3"/>
    </reaction>
</comment>
<dbReference type="CDD" id="cd12912">
    <property type="entry name" value="PDC2_MCP_like"/>
    <property type="match status" value="1"/>
</dbReference>
<dbReference type="InterPro" id="IPR004358">
    <property type="entry name" value="Sig_transdc_His_kin-like_C"/>
</dbReference>
<keyword evidence="12" id="KW-0902">Two-component regulatory system</keyword>
<dbReference type="GO" id="GO:0005886">
    <property type="term" value="C:plasma membrane"/>
    <property type="evidence" value="ECO:0007669"/>
    <property type="project" value="UniProtKB-SubCell"/>
</dbReference>
<evidence type="ECO:0000256" key="4">
    <source>
        <dbReference type="ARBA" id="ARBA00022475"/>
    </source>
</evidence>
<dbReference type="SMART" id="SM00304">
    <property type="entry name" value="HAMP"/>
    <property type="match status" value="1"/>
</dbReference>
<dbReference type="PROSITE" id="PS50109">
    <property type="entry name" value="HIS_KIN"/>
    <property type="match status" value="1"/>
</dbReference>
<dbReference type="CDD" id="cd06225">
    <property type="entry name" value="HAMP"/>
    <property type="match status" value="1"/>
</dbReference>
<dbReference type="OrthoDB" id="5519028at2"/>
<keyword evidence="6" id="KW-0808">Transferase</keyword>
<dbReference type="EC" id="2.7.13.3" evidence="3"/>
<dbReference type="Pfam" id="PF00512">
    <property type="entry name" value="HisKA"/>
    <property type="match status" value="1"/>
</dbReference>
<comment type="caution">
    <text evidence="17">The sequence shown here is derived from an EMBL/GenBank/DDBJ whole genome shotgun (WGS) entry which is preliminary data.</text>
</comment>
<keyword evidence="11 14" id="KW-1133">Transmembrane helix</keyword>
<dbReference type="PANTHER" id="PTHR43711">
    <property type="entry name" value="TWO-COMPONENT HISTIDINE KINASE"/>
    <property type="match status" value="1"/>
</dbReference>
<feature type="domain" description="Histidine kinase" evidence="15">
    <location>
        <begin position="373"/>
        <end position="592"/>
    </location>
</feature>
<dbReference type="Gene3D" id="6.10.340.10">
    <property type="match status" value="1"/>
</dbReference>
<gene>
    <name evidence="17" type="ORF">BCM14_0900</name>
</gene>
<dbReference type="CDD" id="cd00082">
    <property type="entry name" value="HisKA"/>
    <property type="match status" value="1"/>
</dbReference>
<dbReference type="Pfam" id="PF02518">
    <property type="entry name" value="HATPase_c"/>
    <property type="match status" value="1"/>
</dbReference>
<evidence type="ECO:0000259" key="16">
    <source>
        <dbReference type="PROSITE" id="PS50885"/>
    </source>
</evidence>
<dbReference type="Pfam" id="PF02743">
    <property type="entry name" value="dCache_1"/>
    <property type="match status" value="1"/>
</dbReference>
<dbReference type="GO" id="GO:0000155">
    <property type="term" value="F:phosphorelay sensor kinase activity"/>
    <property type="evidence" value="ECO:0007669"/>
    <property type="project" value="InterPro"/>
</dbReference>
<dbReference type="Proteomes" id="UP000238308">
    <property type="component" value="Unassembled WGS sequence"/>
</dbReference>
<dbReference type="FunFam" id="3.30.565.10:FF:000023">
    <property type="entry name" value="PAS domain-containing sensor histidine kinase"/>
    <property type="match status" value="1"/>
</dbReference>
<dbReference type="EMBL" id="PVTV01000011">
    <property type="protein sequence ID" value="PRY99454.1"/>
    <property type="molecule type" value="Genomic_DNA"/>
</dbReference>
<evidence type="ECO:0000259" key="15">
    <source>
        <dbReference type="PROSITE" id="PS50109"/>
    </source>
</evidence>
<evidence type="ECO:0000256" key="9">
    <source>
        <dbReference type="ARBA" id="ARBA00022777"/>
    </source>
</evidence>
<accession>A0A2T0XKH0</accession>
<proteinExistence type="predicted"/>
<dbReference type="PROSITE" id="PS50885">
    <property type="entry name" value="HAMP"/>
    <property type="match status" value="1"/>
</dbReference>
<comment type="subcellular location">
    <subcellularLocation>
        <location evidence="2">Cell membrane</location>
        <topology evidence="2">Multi-pass membrane protein</topology>
    </subcellularLocation>
</comment>
<keyword evidence="8" id="KW-0547">Nucleotide-binding</keyword>
<dbReference type="SUPFAM" id="SSF158472">
    <property type="entry name" value="HAMP domain-like"/>
    <property type="match status" value="1"/>
</dbReference>
<evidence type="ECO:0000256" key="3">
    <source>
        <dbReference type="ARBA" id="ARBA00012438"/>
    </source>
</evidence>
<dbReference type="InterPro" id="IPR036890">
    <property type="entry name" value="HATPase_C_sf"/>
</dbReference>
<keyword evidence="5" id="KW-0597">Phosphoprotein</keyword>
<sequence>MLLVCGVVGVSSGLGLYFSYQENLEAQKKIQVEKAKLAATQLHDFFSQIEKYLFVASLSATSGDDAQQQKLALLKVLRVAPAVTDIQVIDRHGIEKVSVSRLALDHLDKNTDRSGELFFTETRTGKVWYSPVFYLKETEPYIKISLLSAGRNPSFVVADINLKFIYEVIGRLKIGETGYAYVVDTLGDLIASPDTSAVLKQTNLSQTAAVTLALASRDNEMESVMLNNQNSTRTLTTFATVVPLGWKVLVELPDSEIYAALNPAIIRTAILISVGFLCSILAGLYFSRKMSQPIHAIQEAAHRIASEDFPEEVYFGTITELHELAIDFNLMSDQLRTSRLVLERSVQNRTKELLEKSFQLEVANKHKSDFLANMSHELRTPLNAVIGFSEILLGKYFGELNDKQQEYVSDIHRSGKHLLALINDVLDVSKIEAGELELNITQFNIHQLVEQAIMLVKARADAQGIEIVFNDNSTSLSISADERRLKQIIVNLLTNAVKFSFPEGKVLISYFQQADRTNFEIKDFGIGIAPENQAQIFEQFKQLGNEYTNKGEGTGLGLAITKNLVQLHGGEIGVHSEEDRGSTFYFYIPTLAAEVT</sequence>
<evidence type="ECO:0000256" key="11">
    <source>
        <dbReference type="ARBA" id="ARBA00022989"/>
    </source>
</evidence>
<evidence type="ECO:0000313" key="18">
    <source>
        <dbReference type="Proteomes" id="UP000238308"/>
    </source>
</evidence>
<dbReference type="InterPro" id="IPR003661">
    <property type="entry name" value="HisK_dim/P_dom"/>
</dbReference>
<dbReference type="AlphaFoldDB" id="A0A2T0XKH0"/>
<dbReference type="InterPro" id="IPR050736">
    <property type="entry name" value="Sensor_HK_Regulatory"/>
</dbReference>
<dbReference type="SMART" id="SM00388">
    <property type="entry name" value="HisKA"/>
    <property type="match status" value="1"/>
</dbReference>
<organism evidence="17 18">
    <name type="scientific">Jezberella montanilacus</name>
    <dbReference type="NCBI Taxonomy" id="323426"/>
    <lineage>
        <taxon>Bacteria</taxon>
        <taxon>Pseudomonadati</taxon>
        <taxon>Pseudomonadota</taxon>
        <taxon>Betaproteobacteria</taxon>
        <taxon>Burkholderiales</taxon>
        <taxon>Alcaligenaceae</taxon>
        <taxon>Jezberella</taxon>
    </lineage>
</organism>
<feature type="transmembrane region" description="Helical" evidence="14">
    <location>
        <begin position="264"/>
        <end position="286"/>
    </location>
</feature>
<evidence type="ECO:0000256" key="2">
    <source>
        <dbReference type="ARBA" id="ARBA00004651"/>
    </source>
</evidence>
<dbReference type="GO" id="GO:0005524">
    <property type="term" value="F:ATP binding"/>
    <property type="evidence" value="ECO:0007669"/>
    <property type="project" value="UniProtKB-KW"/>
</dbReference>
<dbReference type="InterPro" id="IPR036097">
    <property type="entry name" value="HisK_dim/P_sf"/>
</dbReference>
<dbReference type="InterPro" id="IPR033479">
    <property type="entry name" value="dCache_1"/>
</dbReference>
<dbReference type="Gene3D" id="3.30.450.20">
    <property type="entry name" value="PAS domain"/>
    <property type="match status" value="1"/>
</dbReference>
<keyword evidence="7 14" id="KW-0812">Transmembrane</keyword>
<evidence type="ECO:0000256" key="10">
    <source>
        <dbReference type="ARBA" id="ARBA00022840"/>
    </source>
</evidence>
<evidence type="ECO:0000256" key="13">
    <source>
        <dbReference type="ARBA" id="ARBA00023136"/>
    </source>
</evidence>
<reference evidence="17 18" key="1">
    <citation type="submission" date="2018-03" db="EMBL/GenBank/DDBJ databases">
        <title>Genomic Encyclopedia of Type Strains, Phase III (KMG-III): the genomes of soil and plant-associated and newly described type strains.</title>
        <authorList>
            <person name="Whitman W."/>
        </authorList>
    </citation>
    <scope>NUCLEOTIDE SEQUENCE [LARGE SCALE GENOMIC DNA]</scope>
    <source>
        <strain evidence="17 18">MWH-P2sevCIIIb</strain>
    </source>
</reference>
<keyword evidence="9 17" id="KW-0418">Kinase</keyword>
<dbReference type="FunFam" id="1.10.287.130:FF:000038">
    <property type="entry name" value="Sensory transduction histidine kinase"/>
    <property type="match status" value="1"/>
</dbReference>
<dbReference type="RefSeq" id="WP_106226750.1">
    <property type="nucleotide sequence ID" value="NZ_PVTV01000011.1"/>
</dbReference>
<evidence type="ECO:0000313" key="17">
    <source>
        <dbReference type="EMBL" id="PRY99454.1"/>
    </source>
</evidence>
<dbReference type="SUPFAM" id="SSF47384">
    <property type="entry name" value="Homodimeric domain of signal transducing histidine kinase"/>
    <property type="match status" value="1"/>
</dbReference>
<dbReference type="Gene3D" id="1.10.287.130">
    <property type="match status" value="1"/>
</dbReference>
<dbReference type="PANTHER" id="PTHR43711:SF31">
    <property type="entry name" value="HISTIDINE KINASE"/>
    <property type="match status" value="1"/>
</dbReference>
<keyword evidence="13 14" id="KW-0472">Membrane</keyword>
<feature type="domain" description="HAMP" evidence="16">
    <location>
        <begin position="288"/>
        <end position="340"/>
    </location>
</feature>
<evidence type="ECO:0000256" key="14">
    <source>
        <dbReference type="SAM" id="Phobius"/>
    </source>
</evidence>
<keyword evidence="18" id="KW-1185">Reference proteome</keyword>
<dbReference type="InterPro" id="IPR003660">
    <property type="entry name" value="HAMP_dom"/>
</dbReference>
<evidence type="ECO:0000256" key="8">
    <source>
        <dbReference type="ARBA" id="ARBA00022741"/>
    </source>
</evidence>
<name>A0A2T0XKH0_9BURK</name>
<dbReference type="Gene3D" id="3.30.565.10">
    <property type="entry name" value="Histidine kinase-like ATPase, C-terminal domain"/>
    <property type="match status" value="1"/>
</dbReference>